<dbReference type="AlphaFoldDB" id="A0A9X1XK31"/>
<feature type="transmembrane region" description="Helical" evidence="1">
    <location>
        <begin position="205"/>
        <end position="223"/>
    </location>
</feature>
<protein>
    <recommendedName>
        <fullName evidence="4">O-antigen polysaccharide polymerase Wzy</fullName>
    </recommendedName>
</protein>
<organism evidence="2 3">
    <name type="scientific">Fictibacillus marinisediminis</name>
    <dbReference type="NCBI Taxonomy" id="2878389"/>
    <lineage>
        <taxon>Bacteria</taxon>
        <taxon>Bacillati</taxon>
        <taxon>Bacillota</taxon>
        <taxon>Bacilli</taxon>
        <taxon>Bacillales</taxon>
        <taxon>Fictibacillaceae</taxon>
        <taxon>Fictibacillus</taxon>
    </lineage>
</organism>
<evidence type="ECO:0000313" key="3">
    <source>
        <dbReference type="Proteomes" id="UP001139011"/>
    </source>
</evidence>
<evidence type="ECO:0000256" key="1">
    <source>
        <dbReference type="SAM" id="Phobius"/>
    </source>
</evidence>
<comment type="caution">
    <text evidence="2">The sequence shown here is derived from an EMBL/GenBank/DDBJ whole genome shotgun (WGS) entry which is preliminary data.</text>
</comment>
<dbReference type="InterPro" id="IPR002760">
    <property type="entry name" value="O_anti_polymase"/>
</dbReference>
<keyword evidence="1" id="KW-0812">Transmembrane</keyword>
<evidence type="ECO:0008006" key="4">
    <source>
        <dbReference type="Google" id="ProtNLM"/>
    </source>
</evidence>
<dbReference type="RefSeq" id="WP_248254238.1">
    <property type="nucleotide sequence ID" value="NZ_JAIWJX010000002.1"/>
</dbReference>
<feature type="transmembrane region" description="Helical" evidence="1">
    <location>
        <begin position="148"/>
        <end position="170"/>
    </location>
</feature>
<sequence>MLNLVVSNPISNPRYLFGTVFFTICFMVFKWKKGSFINAMLSMLVLVLIVFPYADIFRNSTNAKMDIQNTTEQLVSNGDYDAFQQLLNTVKYVDLKGIENGKQLLGAILFWVPRALWVEKPDGSGKMVGEYLGYKFTNLSCPLWAEGYINFGFIGVISFFFFLGYLTNILEQKFIFSGKSRNFTFSLVWVPFLAAYQLFLLRGDLLNGIAYMSAFILFSIVYIKIGQKREKVKLLKIQALRGIE</sequence>
<proteinExistence type="predicted"/>
<name>A0A9X1XK31_9BACL</name>
<dbReference type="Pfam" id="PF01901">
    <property type="entry name" value="O_anti_polymase"/>
    <property type="match status" value="1"/>
</dbReference>
<evidence type="ECO:0000313" key="2">
    <source>
        <dbReference type="EMBL" id="MCK6259019.1"/>
    </source>
</evidence>
<reference evidence="2" key="1">
    <citation type="submission" date="2021-09" db="EMBL/GenBank/DDBJ databases">
        <title>Genome analysis of Fictibacillus sp. KIGAM418 isolated from marine sediment.</title>
        <authorList>
            <person name="Seo M.-J."/>
            <person name="Cho E.-S."/>
            <person name="Hwang C.Y."/>
        </authorList>
    </citation>
    <scope>NUCLEOTIDE SEQUENCE</scope>
    <source>
        <strain evidence="2">KIGAM418</strain>
    </source>
</reference>
<keyword evidence="1" id="KW-0472">Membrane</keyword>
<feature type="transmembrane region" description="Helical" evidence="1">
    <location>
        <begin position="182"/>
        <end position="199"/>
    </location>
</feature>
<gene>
    <name evidence="2" type="ORF">LCY76_20825</name>
</gene>
<feature type="transmembrane region" description="Helical" evidence="1">
    <location>
        <begin position="36"/>
        <end position="54"/>
    </location>
</feature>
<keyword evidence="3" id="KW-1185">Reference proteome</keyword>
<dbReference type="Proteomes" id="UP001139011">
    <property type="component" value="Unassembled WGS sequence"/>
</dbReference>
<dbReference type="EMBL" id="JAIWJX010000002">
    <property type="protein sequence ID" value="MCK6259019.1"/>
    <property type="molecule type" value="Genomic_DNA"/>
</dbReference>
<keyword evidence="1" id="KW-1133">Transmembrane helix</keyword>
<feature type="transmembrane region" description="Helical" evidence="1">
    <location>
        <begin position="12"/>
        <end position="29"/>
    </location>
</feature>
<accession>A0A9X1XK31</accession>